<dbReference type="EMBL" id="VBOY01000087">
    <property type="protein sequence ID" value="TMQ64381.1"/>
    <property type="molecule type" value="Genomic_DNA"/>
</dbReference>
<gene>
    <name evidence="1" type="ORF">E6K78_09230</name>
</gene>
<protein>
    <submittedName>
        <fullName evidence="1">DUF494 domain-containing protein</fullName>
    </submittedName>
</protein>
<name>A0A538TL83_UNCEI</name>
<proteinExistence type="predicted"/>
<sequence>MSEERDREVVQRLLSTLADRLEDFLEGDELALETLAEVIEEGGFNAEDLQAAILALRSLSGAGPGVGLVTVDDPPGPGAQRILSAEERDSLSPEAWGFLLDLRRRGSLDAEQFERVLDRLTASGVRPVSVDLAREVAVRVALRANDGELESGHGDGDVAH</sequence>
<dbReference type="Proteomes" id="UP000316609">
    <property type="component" value="Unassembled WGS sequence"/>
</dbReference>
<reference evidence="1 2" key="1">
    <citation type="journal article" date="2019" name="Nat. Microbiol.">
        <title>Mediterranean grassland soil C-N compound turnover is dependent on rainfall and depth, and is mediated by genomically divergent microorganisms.</title>
        <authorList>
            <person name="Diamond S."/>
            <person name="Andeer P.F."/>
            <person name="Li Z."/>
            <person name="Crits-Christoph A."/>
            <person name="Burstein D."/>
            <person name="Anantharaman K."/>
            <person name="Lane K.R."/>
            <person name="Thomas B.C."/>
            <person name="Pan C."/>
            <person name="Northen T.R."/>
            <person name="Banfield J.F."/>
        </authorList>
    </citation>
    <scope>NUCLEOTIDE SEQUENCE [LARGE SCALE GENOMIC DNA]</scope>
    <source>
        <strain evidence="1">WS_8</strain>
    </source>
</reference>
<comment type="caution">
    <text evidence="1">The sequence shown here is derived from an EMBL/GenBank/DDBJ whole genome shotgun (WGS) entry which is preliminary data.</text>
</comment>
<dbReference type="InterPro" id="IPR007456">
    <property type="entry name" value="Smg"/>
</dbReference>
<evidence type="ECO:0000313" key="1">
    <source>
        <dbReference type="EMBL" id="TMQ64381.1"/>
    </source>
</evidence>
<organism evidence="1 2">
    <name type="scientific">Eiseniibacteriota bacterium</name>
    <dbReference type="NCBI Taxonomy" id="2212470"/>
    <lineage>
        <taxon>Bacteria</taxon>
        <taxon>Candidatus Eiseniibacteriota</taxon>
    </lineage>
</organism>
<dbReference type="Pfam" id="PF04361">
    <property type="entry name" value="DUF494"/>
    <property type="match status" value="1"/>
</dbReference>
<evidence type="ECO:0000313" key="2">
    <source>
        <dbReference type="Proteomes" id="UP000316609"/>
    </source>
</evidence>
<accession>A0A538TL83</accession>
<dbReference type="AlphaFoldDB" id="A0A538TL83"/>